<dbReference type="PANTHER" id="PTHR30629">
    <property type="entry name" value="PROPHAGE INTEGRASE"/>
    <property type="match status" value="1"/>
</dbReference>
<protein>
    <submittedName>
        <fullName evidence="5">Tyrosine-type recombinase/integrase</fullName>
    </submittedName>
</protein>
<gene>
    <name evidence="5" type="ORF">F2Q65_13635</name>
</gene>
<dbReference type="EMBL" id="VWXX01000024">
    <property type="protein sequence ID" value="KAA6184108.1"/>
    <property type="molecule type" value="Genomic_DNA"/>
</dbReference>
<comment type="similarity">
    <text evidence="1">Belongs to the 'phage' integrase family.</text>
</comment>
<keyword evidence="2" id="KW-0229">DNA integration</keyword>
<dbReference type="PROSITE" id="PS51898">
    <property type="entry name" value="TYR_RECOMBINASE"/>
    <property type="match status" value="1"/>
</dbReference>
<dbReference type="PANTHER" id="PTHR30629:SF2">
    <property type="entry name" value="PROPHAGE INTEGRASE INTS-RELATED"/>
    <property type="match status" value="1"/>
</dbReference>
<evidence type="ECO:0000256" key="2">
    <source>
        <dbReference type="ARBA" id="ARBA00022908"/>
    </source>
</evidence>
<sequence length="263" mass="29870">MDFPLLTCYHSVAGNLKKLRPATLDGYQRAINRDLEAWKHKPLKDISGAMAVTRHAELCKSASPTVAMRAMQVLRATHRFATEFYGTDDAELPFGRCPVDKINKIQRKWSQSKPRTGRLAVDELAPWLTAVRNLPSHQKRSDGDWKRVAAYLELILLTGLRRREAGFLRWEDVDLRRSTFTVRATKNGDDHTLPISARVRELFELRREAGKALQEIAQRHPTERNIKAALNHKTTGDVTGLHYAQVTTEDLLSTLPRPSRSEG</sequence>
<evidence type="ECO:0000259" key="4">
    <source>
        <dbReference type="PROSITE" id="PS51898"/>
    </source>
</evidence>
<comment type="caution">
    <text evidence="5">The sequence shown here is derived from an EMBL/GenBank/DDBJ whole genome shotgun (WGS) entry which is preliminary data.</text>
</comment>
<dbReference type="Proteomes" id="UP000322981">
    <property type="component" value="Unassembled WGS sequence"/>
</dbReference>
<name>A0A5M8FGV7_9GAMM</name>
<organism evidence="5 6">
    <name type="scientific">Thiohalocapsa marina</name>
    <dbReference type="NCBI Taxonomy" id="424902"/>
    <lineage>
        <taxon>Bacteria</taxon>
        <taxon>Pseudomonadati</taxon>
        <taxon>Pseudomonadota</taxon>
        <taxon>Gammaproteobacteria</taxon>
        <taxon>Chromatiales</taxon>
        <taxon>Chromatiaceae</taxon>
        <taxon>Thiohalocapsa</taxon>
    </lineage>
</organism>
<evidence type="ECO:0000256" key="1">
    <source>
        <dbReference type="ARBA" id="ARBA00008857"/>
    </source>
</evidence>
<dbReference type="InterPro" id="IPR013762">
    <property type="entry name" value="Integrase-like_cat_sf"/>
</dbReference>
<dbReference type="Pfam" id="PF00589">
    <property type="entry name" value="Phage_integrase"/>
    <property type="match status" value="1"/>
</dbReference>
<dbReference type="InterPro" id="IPR050808">
    <property type="entry name" value="Phage_Integrase"/>
</dbReference>
<keyword evidence="6" id="KW-1185">Reference proteome</keyword>
<evidence type="ECO:0000313" key="6">
    <source>
        <dbReference type="Proteomes" id="UP000322981"/>
    </source>
</evidence>
<dbReference type="Gene3D" id="1.10.443.10">
    <property type="entry name" value="Intergrase catalytic core"/>
    <property type="match status" value="1"/>
</dbReference>
<reference evidence="5 6" key="1">
    <citation type="submission" date="2019-09" db="EMBL/GenBank/DDBJ databases">
        <title>Whole-genome sequence of the purple sulfur bacterium Thiohalocapsa marina DSM 19078.</title>
        <authorList>
            <person name="Kyndt J.A."/>
            <person name="Meyer T.E."/>
        </authorList>
    </citation>
    <scope>NUCLEOTIDE SEQUENCE [LARGE SCALE GENOMIC DNA]</scope>
    <source>
        <strain evidence="5 6">DSM 19078</strain>
    </source>
</reference>
<keyword evidence="3" id="KW-0233">DNA recombination</keyword>
<dbReference type="RefSeq" id="WP_150093963.1">
    <property type="nucleotide sequence ID" value="NZ_VWXX01000024.1"/>
</dbReference>
<feature type="domain" description="Tyr recombinase" evidence="4">
    <location>
        <begin position="114"/>
        <end position="263"/>
    </location>
</feature>
<dbReference type="SUPFAM" id="SSF56349">
    <property type="entry name" value="DNA breaking-rejoining enzymes"/>
    <property type="match status" value="1"/>
</dbReference>
<dbReference type="InterPro" id="IPR002104">
    <property type="entry name" value="Integrase_catalytic"/>
</dbReference>
<dbReference type="OrthoDB" id="9795573at2"/>
<dbReference type="GO" id="GO:0015074">
    <property type="term" value="P:DNA integration"/>
    <property type="evidence" value="ECO:0007669"/>
    <property type="project" value="UniProtKB-KW"/>
</dbReference>
<dbReference type="AlphaFoldDB" id="A0A5M8FGV7"/>
<accession>A0A5M8FGV7</accession>
<evidence type="ECO:0000256" key="3">
    <source>
        <dbReference type="ARBA" id="ARBA00023172"/>
    </source>
</evidence>
<evidence type="ECO:0000313" key="5">
    <source>
        <dbReference type="EMBL" id="KAA6184108.1"/>
    </source>
</evidence>
<dbReference type="InterPro" id="IPR011010">
    <property type="entry name" value="DNA_brk_join_enz"/>
</dbReference>
<proteinExistence type="inferred from homology"/>
<dbReference type="GO" id="GO:0003677">
    <property type="term" value="F:DNA binding"/>
    <property type="evidence" value="ECO:0007669"/>
    <property type="project" value="InterPro"/>
</dbReference>
<dbReference type="GO" id="GO:0006310">
    <property type="term" value="P:DNA recombination"/>
    <property type="evidence" value="ECO:0007669"/>
    <property type="project" value="UniProtKB-KW"/>
</dbReference>